<evidence type="ECO:0000256" key="2">
    <source>
        <dbReference type="ARBA" id="ARBA00007324"/>
    </source>
</evidence>
<evidence type="ECO:0000256" key="4">
    <source>
        <dbReference type="ARBA" id="ARBA00022692"/>
    </source>
</evidence>
<evidence type="ECO:0000256" key="7">
    <source>
        <dbReference type="ARBA" id="ARBA00023136"/>
    </source>
</evidence>
<keyword evidence="6 9" id="KW-1133">Transmembrane helix</keyword>
<dbReference type="OrthoDB" id="29558at2759"/>
<evidence type="ECO:0000256" key="5">
    <source>
        <dbReference type="ARBA" id="ARBA00022824"/>
    </source>
</evidence>
<feature type="transmembrane region" description="Helical" evidence="9">
    <location>
        <begin position="68"/>
        <end position="88"/>
    </location>
</feature>
<dbReference type="GO" id="GO:0006465">
    <property type="term" value="P:signal peptide processing"/>
    <property type="evidence" value="ECO:0007669"/>
    <property type="project" value="EnsemblFungi"/>
</dbReference>
<dbReference type="GeneID" id="11469287"/>
<dbReference type="GO" id="GO:0045047">
    <property type="term" value="P:protein targeting to ER"/>
    <property type="evidence" value="ECO:0007669"/>
    <property type="project" value="EnsemblFungi"/>
</dbReference>
<dbReference type="HOGENOM" id="CLU_131066_0_0_1"/>
<protein>
    <recommendedName>
        <fullName evidence="3">Signal peptidase complex subunit 2</fullName>
    </recommendedName>
</protein>
<gene>
    <name evidence="10" type="ordered locus">Ecym_7026</name>
</gene>
<dbReference type="EMBL" id="CP002503">
    <property type="protein sequence ID" value="AET40883.1"/>
    <property type="molecule type" value="Genomic_DNA"/>
</dbReference>
<dbReference type="KEGG" id="erc:Ecym_7026"/>
<reference evidence="11" key="1">
    <citation type="journal article" date="2012" name="G3 (Bethesda)">
        <title>Pichia sorbitophila, an interspecies yeast hybrid reveals early steps of genome resolution following polyploidization.</title>
        <authorList>
            <person name="Leh Louis V."/>
            <person name="Despons L."/>
            <person name="Friedrich A."/>
            <person name="Martin T."/>
            <person name="Durrens P."/>
            <person name="Casaregola S."/>
            <person name="Neuveglise C."/>
            <person name="Fairhead C."/>
            <person name="Marck C."/>
            <person name="Cruz J.A."/>
            <person name="Straub M.L."/>
            <person name="Kugler V."/>
            <person name="Sacerdot C."/>
            <person name="Uzunov Z."/>
            <person name="Thierry A."/>
            <person name="Weiss S."/>
            <person name="Bleykasten C."/>
            <person name="De Montigny J."/>
            <person name="Jacques N."/>
            <person name="Jung P."/>
            <person name="Lemaire M."/>
            <person name="Mallet S."/>
            <person name="Morel G."/>
            <person name="Richard G.F."/>
            <person name="Sarkar A."/>
            <person name="Savel G."/>
            <person name="Schacherer J."/>
            <person name="Seret M.L."/>
            <person name="Talla E."/>
            <person name="Samson G."/>
            <person name="Jubin C."/>
            <person name="Poulain J."/>
            <person name="Vacherie B."/>
            <person name="Barbe V."/>
            <person name="Pelletier E."/>
            <person name="Sherman D.J."/>
            <person name="Westhof E."/>
            <person name="Weissenbach J."/>
            <person name="Baret P.V."/>
            <person name="Wincker P."/>
            <person name="Gaillardin C."/>
            <person name="Dujon B."/>
            <person name="Souciet J.L."/>
        </authorList>
    </citation>
    <scope>NUCLEOTIDE SEQUENCE [LARGE SCALE GENOMIC DNA]</scope>
    <source>
        <strain evidence="11">CBS 270.75 / DBVPG 7215 / KCTC 17166 / NRRL Y-17582</strain>
    </source>
</reference>
<comment type="similarity">
    <text evidence="2">Belongs to the SPCS2 family.</text>
</comment>
<proteinExistence type="inferred from homology"/>
<dbReference type="OMA" id="TKYDPIY"/>
<dbReference type="GO" id="GO:0005787">
    <property type="term" value="C:signal peptidase complex"/>
    <property type="evidence" value="ECO:0007669"/>
    <property type="project" value="EnsemblFungi"/>
</dbReference>
<evidence type="ECO:0000256" key="9">
    <source>
        <dbReference type="SAM" id="Phobius"/>
    </source>
</evidence>
<dbReference type="AlphaFoldDB" id="G8JVL8"/>
<dbReference type="InParanoid" id="G8JVL8"/>
<keyword evidence="7 9" id="KW-0472">Membrane</keyword>
<dbReference type="GO" id="GO:0008233">
    <property type="term" value="F:peptidase activity"/>
    <property type="evidence" value="ECO:0007669"/>
    <property type="project" value="EnsemblFungi"/>
</dbReference>
<keyword evidence="11" id="KW-1185">Reference proteome</keyword>
<sequence>MSQPINVYSIPDLTVATDEALPGVFARLGYTQNYRLIDTKLIIGYLISFIAAISFLLDRKVKWHDALFYQKVLVASYLMLSVAFWFVVEYMENGIKYQGIKDGCQLTVKTKYEKFNPICKVVLIEESGTKLEVELPATKVFSESGALQFNLLLKWFEDQIRVLGDKKRK</sequence>
<dbReference type="eggNOG" id="ENOG502S2C7">
    <property type="taxonomic scope" value="Eukaryota"/>
</dbReference>
<evidence type="ECO:0000256" key="3">
    <source>
        <dbReference type="ARBA" id="ARBA00017057"/>
    </source>
</evidence>
<dbReference type="PANTHER" id="PTHR13085">
    <property type="entry name" value="MICROSOMAL SIGNAL PEPTIDASE 25 KDA SUBUNIT"/>
    <property type="match status" value="1"/>
</dbReference>
<dbReference type="InterPro" id="IPR009582">
    <property type="entry name" value="Spc2/SPCS2"/>
</dbReference>
<comment type="subcellular location">
    <subcellularLocation>
        <location evidence="1">Endoplasmic reticulum membrane</location>
        <topology evidence="1">Multi-pass membrane protein</topology>
    </subcellularLocation>
</comment>
<keyword evidence="5" id="KW-0256">Endoplasmic reticulum</keyword>
<name>G8JVL8_ERECY</name>
<comment type="function">
    <text evidence="8">Component of the signal peptidase complex (SPC) which catalyzes the cleavage of N-terminal signal sequences from nascent proteins as they are translocated into the lumen of the endoplasmic reticulum. Enhances the enzymatic activity of SPC and facilitates the interactions between different components of the translocation site.</text>
</comment>
<accession>G8JVL8</accession>
<evidence type="ECO:0000313" key="11">
    <source>
        <dbReference type="Proteomes" id="UP000006790"/>
    </source>
</evidence>
<dbReference type="STRING" id="931890.G8JVL8"/>
<dbReference type="Pfam" id="PF06703">
    <property type="entry name" value="SPC25"/>
    <property type="match status" value="1"/>
</dbReference>
<evidence type="ECO:0000313" key="10">
    <source>
        <dbReference type="EMBL" id="AET40883.1"/>
    </source>
</evidence>
<evidence type="ECO:0000256" key="1">
    <source>
        <dbReference type="ARBA" id="ARBA00004477"/>
    </source>
</evidence>
<organism evidence="10 11">
    <name type="scientific">Eremothecium cymbalariae (strain CBS 270.75 / DBVPG 7215 / KCTC 17166 / NRRL Y-17582)</name>
    <name type="common">Yeast</name>
    <dbReference type="NCBI Taxonomy" id="931890"/>
    <lineage>
        <taxon>Eukaryota</taxon>
        <taxon>Fungi</taxon>
        <taxon>Dikarya</taxon>
        <taxon>Ascomycota</taxon>
        <taxon>Saccharomycotina</taxon>
        <taxon>Saccharomycetes</taxon>
        <taxon>Saccharomycetales</taxon>
        <taxon>Saccharomycetaceae</taxon>
        <taxon>Eremothecium</taxon>
    </lineage>
</organism>
<dbReference type="PANTHER" id="PTHR13085:SF0">
    <property type="entry name" value="SIGNAL PEPTIDASE COMPLEX SUBUNIT 2"/>
    <property type="match status" value="1"/>
</dbReference>
<keyword evidence="4 9" id="KW-0812">Transmembrane</keyword>
<dbReference type="Proteomes" id="UP000006790">
    <property type="component" value="Chromosome 7"/>
</dbReference>
<dbReference type="FunCoup" id="G8JVL8">
    <property type="interactions" value="82"/>
</dbReference>
<dbReference type="GO" id="GO:0120236">
    <property type="term" value="P:negative regulation of post-translational protein targeting to membrane, translocation"/>
    <property type="evidence" value="ECO:0007669"/>
    <property type="project" value="EnsemblFungi"/>
</dbReference>
<evidence type="ECO:0000256" key="8">
    <source>
        <dbReference type="ARBA" id="ARBA00045608"/>
    </source>
</evidence>
<dbReference type="RefSeq" id="XP_003647700.1">
    <property type="nucleotide sequence ID" value="XM_003647652.1"/>
</dbReference>
<feature type="transmembrane region" description="Helical" evidence="9">
    <location>
        <begin position="37"/>
        <end position="56"/>
    </location>
</feature>
<evidence type="ECO:0000256" key="6">
    <source>
        <dbReference type="ARBA" id="ARBA00022989"/>
    </source>
</evidence>